<evidence type="ECO:0000256" key="15">
    <source>
        <dbReference type="RuleBase" id="RU004516"/>
    </source>
</evidence>
<dbReference type="InterPro" id="IPR043132">
    <property type="entry name" value="BCAT-like_C"/>
</dbReference>
<dbReference type="NCBIfam" id="NF009896">
    <property type="entry name" value="PRK13356.1"/>
    <property type="match status" value="1"/>
</dbReference>
<evidence type="ECO:0000313" key="17">
    <source>
        <dbReference type="Proteomes" id="UP000219439"/>
    </source>
</evidence>
<evidence type="ECO:0000256" key="12">
    <source>
        <dbReference type="ARBA" id="ARBA00048798"/>
    </source>
</evidence>
<keyword evidence="9 15" id="KW-0663">Pyridoxal phosphate</keyword>
<keyword evidence="16" id="KW-0032">Aminotransferase</keyword>
<dbReference type="Pfam" id="PF01063">
    <property type="entry name" value="Aminotran_4"/>
    <property type="match status" value="1"/>
</dbReference>
<evidence type="ECO:0000256" key="5">
    <source>
        <dbReference type="ARBA" id="ARBA00005072"/>
    </source>
</evidence>
<evidence type="ECO:0000256" key="4">
    <source>
        <dbReference type="ARBA" id="ARBA00004931"/>
    </source>
</evidence>
<evidence type="ECO:0000256" key="1">
    <source>
        <dbReference type="ARBA" id="ARBA00001933"/>
    </source>
</evidence>
<keyword evidence="10" id="KW-0100">Branched-chain amino acid biosynthesis</keyword>
<dbReference type="Gene3D" id="3.20.10.10">
    <property type="entry name" value="D-amino Acid Aminotransferase, subunit A, domain 2"/>
    <property type="match status" value="1"/>
</dbReference>
<evidence type="ECO:0000256" key="11">
    <source>
        <dbReference type="ARBA" id="ARBA00048212"/>
    </source>
</evidence>
<comment type="pathway">
    <text evidence="4">Amino-acid biosynthesis; L-valine biosynthesis; L-valine from pyruvate: step 4/4.</text>
</comment>
<evidence type="ECO:0000256" key="6">
    <source>
        <dbReference type="ARBA" id="ARBA00009320"/>
    </source>
</evidence>
<evidence type="ECO:0000256" key="13">
    <source>
        <dbReference type="ARBA" id="ARBA00049229"/>
    </source>
</evidence>
<dbReference type="EC" id="2.6.1.42" evidence="7"/>
<dbReference type="PANTHER" id="PTHR42743:SF11">
    <property type="entry name" value="AMINODEOXYCHORISMATE LYASE"/>
    <property type="match status" value="1"/>
</dbReference>
<comment type="catalytic activity">
    <reaction evidence="12">
        <text>L-isoleucine + 2-oxoglutarate = (S)-3-methyl-2-oxopentanoate + L-glutamate</text>
        <dbReference type="Rhea" id="RHEA:24801"/>
        <dbReference type="ChEBI" id="CHEBI:16810"/>
        <dbReference type="ChEBI" id="CHEBI:29985"/>
        <dbReference type="ChEBI" id="CHEBI:35146"/>
        <dbReference type="ChEBI" id="CHEBI:58045"/>
        <dbReference type="EC" id="2.6.1.42"/>
    </reaction>
</comment>
<dbReference type="InterPro" id="IPR050571">
    <property type="entry name" value="Class-IV_PLP-Dep_Aminotrnsfr"/>
</dbReference>
<evidence type="ECO:0000313" key="16">
    <source>
        <dbReference type="EMBL" id="SNZ07065.1"/>
    </source>
</evidence>
<dbReference type="Gene3D" id="3.30.470.10">
    <property type="match status" value="1"/>
</dbReference>
<keyword evidence="16" id="KW-0808">Transferase</keyword>
<protein>
    <recommendedName>
        <fullName evidence="8">Probable branched-chain-amino-acid aminotransferase</fullName>
        <ecNumber evidence="7">2.6.1.42</ecNumber>
    </recommendedName>
</protein>
<dbReference type="InterPro" id="IPR018300">
    <property type="entry name" value="Aminotrans_IV_CS"/>
</dbReference>
<comment type="function">
    <text evidence="2">Acts on leucine, isoleucine and valine.</text>
</comment>
<proteinExistence type="inferred from homology"/>
<evidence type="ECO:0000256" key="9">
    <source>
        <dbReference type="ARBA" id="ARBA00022898"/>
    </source>
</evidence>
<evidence type="ECO:0000256" key="14">
    <source>
        <dbReference type="RuleBase" id="RU004106"/>
    </source>
</evidence>
<dbReference type="InterPro" id="IPR001544">
    <property type="entry name" value="Aminotrans_IV"/>
</dbReference>
<comment type="similarity">
    <text evidence="6 14">Belongs to the class-IV pyridoxal-phosphate-dependent aminotransferase family.</text>
</comment>
<reference evidence="16 17" key="1">
    <citation type="submission" date="2017-09" db="EMBL/GenBank/DDBJ databases">
        <authorList>
            <person name="Ehlers B."/>
            <person name="Leendertz F.H."/>
        </authorList>
    </citation>
    <scope>NUCLEOTIDE SEQUENCE [LARGE SCALE GENOMIC DNA]</scope>
    <source>
        <strain evidence="16 17">DSM 18289</strain>
    </source>
</reference>
<dbReference type="GO" id="GO:0005829">
    <property type="term" value="C:cytosol"/>
    <property type="evidence" value="ECO:0007669"/>
    <property type="project" value="TreeGrafter"/>
</dbReference>
<dbReference type="InterPro" id="IPR043131">
    <property type="entry name" value="BCAT-like_N"/>
</dbReference>
<evidence type="ECO:0000256" key="2">
    <source>
        <dbReference type="ARBA" id="ARBA00003109"/>
    </source>
</evidence>
<dbReference type="RefSeq" id="WP_097151946.1">
    <property type="nucleotide sequence ID" value="NZ_OBEL01000001.1"/>
</dbReference>
<dbReference type="PROSITE" id="PS00770">
    <property type="entry name" value="AA_TRANSFER_CLASS_4"/>
    <property type="match status" value="1"/>
</dbReference>
<evidence type="ECO:0000256" key="7">
    <source>
        <dbReference type="ARBA" id="ARBA00013053"/>
    </source>
</evidence>
<dbReference type="PANTHER" id="PTHR42743">
    <property type="entry name" value="AMINO-ACID AMINOTRANSFERASE"/>
    <property type="match status" value="1"/>
</dbReference>
<comment type="pathway">
    <text evidence="3">Amino-acid biosynthesis; L-isoleucine biosynthesis; L-isoleucine from 2-oxobutanoate: step 4/4.</text>
</comment>
<keyword evidence="10" id="KW-0028">Amino-acid biosynthesis</keyword>
<dbReference type="InterPro" id="IPR036038">
    <property type="entry name" value="Aminotransferase-like"/>
</dbReference>
<comment type="catalytic activity">
    <reaction evidence="11">
        <text>L-valine + 2-oxoglutarate = 3-methyl-2-oxobutanoate + L-glutamate</text>
        <dbReference type="Rhea" id="RHEA:24813"/>
        <dbReference type="ChEBI" id="CHEBI:11851"/>
        <dbReference type="ChEBI" id="CHEBI:16810"/>
        <dbReference type="ChEBI" id="CHEBI:29985"/>
        <dbReference type="ChEBI" id="CHEBI:57762"/>
        <dbReference type="EC" id="2.6.1.42"/>
    </reaction>
</comment>
<evidence type="ECO:0000256" key="10">
    <source>
        <dbReference type="ARBA" id="ARBA00023304"/>
    </source>
</evidence>
<comment type="catalytic activity">
    <reaction evidence="13">
        <text>L-leucine + 2-oxoglutarate = 4-methyl-2-oxopentanoate + L-glutamate</text>
        <dbReference type="Rhea" id="RHEA:18321"/>
        <dbReference type="ChEBI" id="CHEBI:16810"/>
        <dbReference type="ChEBI" id="CHEBI:17865"/>
        <dbReference type="ChEBI" id="CHEBI:29985"/>
        <dbReference type="ChEBI" id="CHEBI:57427"/>
        <dbReference type="EC" id="2.6.1.42"/>
    </reaction>
</comment>
<comment type="cofactor">
    <cofactor evidence="1 15">
        <name>pyridoxal 5'-phosphate</name>
        <dbReference type="ChEBI" id="CHEBI:597326"/>
    </cofactor>
</comment>
<sequence length="286" mass="31467">MADFSKTWTWYNGDWHEGNPPLMGPRSHAFWLGSSVFDGARVFEGVMPDLDLHCARTNNSARALGMNPTMEVGQMMELTNEGASKFNKDHAIYVRPTYWGVGEGAGVISVNPDEIDFCLTMFEAPMPTAPGIRITSTAFRRPTLECMPVNAKAGCLYPNNSRCLNEAIAKGFDNALVCDMLGNVAELATANIFMVKNGIVKTPVPNGTFLNGITRQRVIKLLRDAGLQVEEQTLSLDDFRTADEVFATGNYSKVTSVLAYDTSEYGTGPIAQKAKELYWSFAHDQL</sequence>
<dbReference type="Proteomes" id="UP000219439">
    <property type="component" value="Unassembled WGS sequence"/>
</dbReference>
<gene>
    <name evidence="16" type="ORF">SAMN06265368_0640</name>
</gene>
<dbReference type="SUPFAM" id="SSF56752">
    <property type="entry name" value="D-aminoacid aminotransferase-like PLP-dependent enzymes"/>
    <property type="match status" value="1"/>
</dbReference>
<dbReference type="AlphaFoldDB" id="A0A285NC84"/>
<name>A0A285NC84_9HYPH</name>
<dbReference type="OrthoDB" id="21319at2"/>
<organism evidence="16 17">
    <name type="scientific">Cohaesibacter gelatinilyticus</name>
    <dbReference type="NCBI Taxonomy" id="372072"/>
    <lineage>
        <taxon>Bacteria</taxon>
        <taxon>Pseudomonadati</taxon>
        <taxon>Pseudomonadota</taxon>
        <taxon>Alphaproteobacteria</taxon>
        <taxon>Hyphomicrobiales</taxon>
        <taxon>Cohaesibacteraceae</taxon>
    </lineage>
</organism>
<keyword evidence="17" id="KW-1185">Reference proteome</keyword>
<accession>A0A285NC84</accession>
<dbReference type="EMBL" id="OBEL01000001">
    <property type="protein sequence ID" value="SNZ07065.1"/>
    <property type="molecule type" value="Genomic_DNA"/>
</dbReference>
<dbReference type="GO" id="GO:0009082">
    <property type="term" value="P:branched-chain amino acid biosynthetic process"/>
    <property type="evidence" value="ECO:0007669"/>
    <property type="project" value="UniProtKB-KW"/>
</dbReference>
<evidence type="ECO:0000256" key="8">
    <source>
        <dbReference type="ARBA" id="ARBA00014472"/>
    </source>
</evidence>
<evidence type="ECO:0000256" key="3">
    <source>
        <dbReference type="ARBA" id="ARBA00004824"/>
    </source>
</evidence>
<dbReference type="GO" id="GO:0004084">
    <property type="term" value="F:branched-chain-amino-acid transaminase activity"/>
    <property type="evidence" value="ECO:0007669"/>
    <property type="project" value="UniProtKB-EC"/>
</dbReference>
<comment type="pathway">
    <text evidence="5">Amino-acid biosynthesis; L-leucine biosynthesis; L-leucine from 3-methyl-2-oxobutanoate: step 4/4.</text>
</comment>